<feature type="compositionally biased region" description="Low complexity" evidence="3">
    <location>
        <begin position="133"/>
        <end position="149"/>
    </location>
</feature>
<feature type="region of interest" description="Disordered" evidence="3">
    <location>
        <begin position="126"/>
        <end position="150"/>
    </location>
</feature>
<protein>
    <submittedName>
        <fullName evidence="4">Uncharacterized protein</fullName>
    </submittedName>
</protein>
<dbReference type="SUPFAM" id="SSF52058">
    <property type="entry name" value="L domain-like"/>
    <property type="match status" value="1"/>
</dbReference>
<name>A0A9P4NIJ7_9PEZI</name>
<feature type="compositionally biased region" description="Pro residues" evidence="3">
    <location>
        <begin position="1"/>
        <end position="18"/>
    </location>
</feature>
<accession>A0A9P4NIJ7</accession>
<dbReference type="PANTHER" id="PTHR48051">
    <property type="match status" value="1"/>
</dbReference>
<proteinExistence type="predicted"/>
<feature type="region of interest" description="Disordered" evidence="3">
    <location>
        <begin position="1"/>
        <end position="88"/>
    </location>
</feature>
<organism evidence="4 5">
    <name type="scientific">Tothia fuscella</name>
    <dbReference type="NCBI Taxonomy" id="1048955"/>
    <lineage>
        <taxon>Eukaryota</taxon>
        <taxon>Fungi</taxon>
        <taxon>Dikarya</taxon>
        <taxon>Ascomycota</taxon>
        <taxon>Pezizomycotina</taxon>
        <taxon>Dothideomycetes</taxon>
        <taxon>Pleosporomycetidae</taxon>
        <taxon>Venturiales</taxon>
        <taxon>Cylindrosympodiaceae</taxon>
        <taxon>Tothia</taxon>
    </lineage>
</organism>
<dbReference type="InterPro" id="IPR050216">
    <property type="entry name" value="LRR_domain-containing"/>
</dbReference>
<dbReference type="InterPro" id="IPR032675">
    <property type="entry name" value="LRR_dom_sf"/>
</dbReference>
<dbReference type="Gene3D" id="3.80.10.10">
    <property type="entry name" value="Ribonuclease Inhibitor"/>
    <property type="match status" value="1"/>
</dbReference>
<reference evidence="4" key="1">
    <citation type="journal article" date="2020" name="Stud. Mycol.">
        <title>101 Dothideomycetes genomes: a test case for predicting lifestyles and emergence of pathogens.</title>
        <authorList>
            <person name="Haridas S."/>
            <person name="Albert R."/>
            <person name="Binder M."/>
            <person name="Bloem J."/>
            <person name="Labutti K."/>
            <person name="Salamov A."/>
            <person name="Andreopoulos B."/>
            <person name="Baker S."/>
            <person name="Barry K."/>
            <person name="Bills G."/>
            <person name="Bluhm B."/>
            <person name="Cannon C."/>
            <person name="Castanera R."/>
            <person name="Culley D."/>
            <person name="Daum C."/>
            <person name="Ezra D."/>
            <person name="Gonzalez J."/>
            <person name="Henrissat B."/>
            <person name="Kuo A."/>
            <person name="Liang C."/>
            <person name="Lipzen A."/>
            <person name="Lutzoni F."/>
            <person name="Magnuson J."/>
            <person name="Mondo S."/>
            <person name="Nolan M."/>
            <person name="Ohm R."/>
            <person name="Pangilinan J."/>
            <person name="Park H.-J."/>
            <person name="Ramirez L."/>
            <person name="Alfaro M."/>
            <person name="Sun H."/>
            <person name="Tritt A."/>
            <person name="Yoshinaga Y."/>
            <person name="Zwiers L.-H."/>
            <person name="Turgeon B."/>
            <person name="Goodwin S."/>
            <person name="Spatafora J."/>
            <person name="Crous P."/>
            <person name="Grigoriev I."/>
        </authorList>
    </citation>
    <scope>NUCLEOTIDE SEQUENCE</scope>
    <source>
        <strain evidence="4">CBS 130266</strain>
    </source>
</reference>
<evidence type="ECO:0000256" key="1">
    <source>
        <dbReference type="ARBA" id="ARBA00022614"/>
    </source>
</evidence>
<comment type="caution">
    <text evidence="4">The sequence shown here is derived from an EMBL/GenBank/DDBJ whole genome shotgun (WGS) entry which is preliminary data.</text>
</comment>
<dbReference type="Proteomes" id="UP000800235">
    <property type="component" value="Unassembled WGS sequence"/>
</dbReference>
<dbReference type="PANTHER" id="PTHR48051:SF1">
    <property type="entry name" value="RAS SUPPRESSOR PROTEIN 1"/>
    <property type="match status" value="1"/>
</dbReference>
<sequence>MADPPSPPIDLPSSPPRPQRSRRKRTRLAFQLDDSTPSDPPLFSSDPPDPSVDNYFSPRRKRQYKGTWWGPEPESDEAHNSGVDQTSKSEFARNLDSGVFMSDSTEDSLSSDGPTIPNAFEGLQRVPHGNGGLSNNRNNSTRLSTSSMSSEERMAREVIQQCLDNESEIVDLSGWHLETLPDDIFQPLNSLIKQPRFLDSGNSPKDFDFHPLQPSLQLFLSGNSLRSLPMSMYNLENVSVLSLRNNNLESLSPHLHKLHNLVELNIANNGLRTLPWELLSLLRSPKLRTLTVLPNPLLKPFAYETFLHGYDNQQFAHLNDIQAMQNMVKNIKTYMEEEEENTQVDRRQPLTWLLHLHLRYMEAFLAIDGNMDMNHEPTFMASTPVTHFNMDGSFTQDPRQPPPPSHLPGNIEILPAILGGSPSPCSTSRATCVPSLLELATLSASTVPQLPHLSDLLPEDAPEPVLRVLEEACRARKEGGRLCSVCGRNYIVRRTEWVEYWHLPPKVGGRSSREEMFWPFLRRGCSVGCVPDFGARNTGL</sequence>
<keyword evidence="5" id="KW-1185">Reference proteome</keyword>
<evidence type="ECO:0000256" key="2">
    <source>
        <dbReference type="ARBA" id="ARBA00022737"/>
    </source>
</evidence>
<dbReference type="AlphaFoldDB" id="A0A9P4NIJ7"/>
<evidence type="ECO:0000313" key="5">
    <source>
        <dbReference type="Proteomes" id="UP000800235"/>
    </source>
</evidence>
<dbReference type="OrthoDB" id="1517790at2759"/>
<gene>
    <name evidence="4" type="ORF">EJ08DRAFT_653071</name>
</gene>
<dbReference type="EMBL" id="MU007089">
    <property type="protein sequence ID" value="KAF2422591.1"/>
    <property type="molecule type" value="Genomic_DNA"/>
</dbReference>
<evidence type="ECO:0000313" key="4">
    <source>
        <dbReference type="EMBL" id="KAF2422591.1"/>
    </source>
</evidence>
<keyword evidence="1" id="KW-0433">Leucine-rich repeat</keyword>
<keyword evidence="2" id="KW-0677">Repeat</keyword>
<feature type="compositionally biased region" description="Low complexity" evidence="3">
    <location>
        <begin position="33"/>
        <end position="46"/>
    </location>
</feature>
<dbReference type="GO" id="GO:0005737">
    <property type="term" value="C:cytoplasm"/>
    <property type="evidence" value="ECO:0007669"/>
    <property type="project" value="TreeGrafter"/>
</dbReference>
<evidence type="ECO:0000256" key="3">
    <source>
        <dbReference type="SAM" id="MobiDB-lite"/>
    </source>
</evidence>